<dbReference type="GO" id="GO:0005524">
    <property type="term" value="F:ATP binding"/>
    <property type="evidence" value="ECO:0007669"/>
    <property type="project" value="UniProtKB-KW"/>
</dbReference>
<keyword evidence="4" id="KW-0067">ATP-binding</keyword>
<sequence>RMSQEERVEESQCCSNLTFNYSLAKDVICIAQQMNVLNNNNKFKPFSHPIQLSSMNYFFLKDFLALDSKKPVYEELKAIQDQALWLSHRLKIEKILIILDGVWEKLDLEAIGIPLNENDKRYCILLTTCNQAICTSMNCQSMIELSMLNEDEGWTLFKQRAQIDDDSLEDLREVAKRVFDKCKGLLVAIVTVARTLKEKTCTSWELTFLRLETSESIDVQEGLTKLNELSACDYNNFEDIISSDVDEAQQHSNVRAHFPQFSLNLGSINIENCSKLKTFFSATTVTSLPKLQQLVVKDCNKWEEIIFLDSDQAGQFRNLYPLSNPDCFAKPRSVQIERCNSLKTIFITTIVTSLPELLVKDCDKWMEIISLDLVEARQVGNQSASSKQICFPKLQRIQIESCKKLKTILFATIATSLPELEKIVVKNRNDWEGIVYLDSEEARKHRNLTVASQEVCFPKLKKIEIKKCNKLKAIFSKTIVTSPPKLEELAVKDCHKLEEIISLDSEEARQLRDICSFPTNLFPYGLEY</sequence>
<dbReference type="InterPro" id="IPR057135">
    <property type="entry name" value="At4g27190-like_LRR"/>
</dbReference>
<evidence type="ECO:0000313" key="8">
    <source>
        <dbReference type="Proteomes" id="UP000289340"/>
    </source>
</evidence>
<dbReference type="Gene3D" id="1.10.8.430">
    <property type="entry name" value="Helical domain of apoptotic protease-activating factors"/>
    <property type="match status" value="1"/>
</dbReference>
<dbReference type="AlphaFoldDB" id="A0A445JMT9"/>
<dbReference type="InterPro" id="IPR032675">
    <property type="entry name" value="LRR_dom_sf"/>
</dbReference>
<dbReference type="PANTHER" id="PTHR33463">
    <property type="entry name" value="NB-ARC DOMAIN-CONTAINING PROTEIN-RELATED"/>
    <property type="match status" value="1"/>
</dbReference>
<evidence type="ECO:0000256" key="2">
    <source>
        <dbReference type="ARBA" id="ARBA00022741"/>
    </source>
</evidence>
<feature type="domain" description="Disease resistance protein At4g27190-like leucine-rich repeats" evidence="6">
    <location>
        <begin position="449"/>
        <end position="510"/>
    </location>
</feature>
<comment type="similarity">
    <text evidence="1">Belongs to the disease resistance NB-LRR family.</text>
</comment>
<dbReference type="Gene3D" id="3.80.10.10">
    <property type="entry name" value="Ribonuclease Inhibitor"/>
    <property type="match status" value="1"/>
</dbReference>
<proteinExistence type="inferred from homology"/>
<name>A0A445JMT9_GLYSO</name>
<keyword evidence="8" id="KW-1185">Reference proteome</keyword>
<feature type="domain" description="NB-ARC" evidence="5">
    <location>
        <begin position="82"/>
        <end position="161"/>
    </location>
</feature>
<dbReference type="InterPro" id="IPR050905">
    <property type="entry name" value="Plant_NBS-LRR"/>
</dbReference>
<evidence type="ECO:0000256" key="4">
    <source>
        <dbReference type="ARBA" id="ARBA00022840"/>
    </source>
</evidence>
<protein>
    <submittedName>
        <fullName evidence="7">Putative disease resistance protein</fullName>
    </submittedName>
</protein>
<keyword evidence="2" id="KW-0547">Nucleotide-binding</keyword>
<keyword evidence="3" id="KW-0611">Plant defense</keyword>
<evidence type="ECO:0000256" key="3">
    <source>
        <dbReference type="ARBA" id="ARBA00022821"/>
    </source>
</evidence>
<dbReference type="EMBL" id="QZWG01000008">
    <property type="protein sequence ID" value="RZB99717.1"/>
    <property type="molecule type" value="Genomic_DNA"/>
</dbReference>
<gene>
    <name evidence="7" type="ORF">D0Y65_022218</name>
</gene>
<dbReference type="GO" id="GO:0006952">
    <property type="term" value="P:defense response"/>
    <property type="evidence" value="ECO:0007669"/>
    <property type="project" value="UniProtKB-KW"/>
</dbReference>
<dbReference type="PRINTS" id="PR00364">
    <property type="entry name" value="DISEASERSIST"/>
</dbReference>
<dbReference type="Pfam" id="PF00931">
    <property type="entry name" value="NB-ARC"/>
    <property type="match status" value="1"/>
</dbReference>
<reference evidence="7 8" key="1">
    <citation type="submission" date="2018-09" db="EMBL/GenBank/DDBJ databases">
        <title>A high-quality reference genome of wild soybean provides a powerful tool to mine soybean genomes.</title>
        <authorList>
            <person name="Xie M."/>
            <person name="Chung C.Y.L."/>
            <person name="Li M.-W."/>
            <person name="Wong F.-L."/>
            <person name="Chan T.-F."/>
            <person name="Lam H.-M."/>
        </authorList>
    </citation>
    <scope>NUCLEOTIDE SEQUENCE [LARGE SCALE GENOMIC DNA]</scope>
    <source>
        <strain evidence="8">cv. W05</strain>
        <tissue evidence="7">Hypocotyl of etiolated seedlings</tissue>
    </source>
</reference>
<dbReference type="InterPro" id="IPR027417">
    <property type="entry name" value="P-loop_NTPase"/>
</dbReference>
<organism evidence="7 8">
    <name type="scientific">Glycine soja</name>
    <name type="common">Wild soybean</name>
    <dbReference type="NCBI Taxonomy" id="3848"/>
    <lineage>
        <taxon>Eukaryota</taxon>
        <taxon>Viridiplantae</taxon>
        <taxon>Streptophyta</taxon>
        <taxon>Embryophyta</taxon>
        <taxon>Tracheophyta</taxon>
        <taxon>Spermatophyta</taxon>
        <taxon>Magnoliopsida</taxon>
        <taxon>eudicotyledons</taxon>
        <taxon>Gunneridae</taxon>
        <taxon>Pentapetalae</taxon>
        <taxon>rosids</taxon>
        <taxon>fabids</taxon>
        <taxon>Fabales</taxon>
        <taxon>Fabaceae</taxon>
        <taxon>Papilionoideae</taxon>
        <taxon>50 kb inversion clade</taxon>
        <taxon>NPAAA clade</taxon>
        <taxon>indigoferoid/millettioid clade</taxon>
        <taxon>Phaseoleae</taxon>
        <taxon>Glycine</taxon>
        <taxon>Glycine subgen. Soja</taxon>
    </lineage>
</organism>
<dbReference type="Pfam" id="PF23247">
    <property type="entry name" value="LRR_RPS2"/>
    <property type="match status" value="2"/>
</dbReference>
<feature type="non-terminal residue" evidence="7">
    <location>
        <position position="1"/>
    </location>
</feature>
<dbReference type="SUPFAM" id="SSF52047">
    <property type="entry name" value="RNI-like"/>
    <property type="match status" value="1"/>
</dbReference>
<evidence type="ECO:0000256" key="1">
    <source>
        <dbReference type="ARBA" id="ARBA00008894"/>
    </source>
</evidence>
<dbReference type="GO" id="GO:0043531">
    <property type="term" value="F:ADP binding"/>
    <property type="evidence" value="ECO:0007669"/>
    <property type="project" value="InterPro"/>
</dbReference>
<comment type="caution">
    <text evidence="7">The sequence shown here is derived from an EMBL/GenBank/DDBJ whole genome shotgun (WGS) entry which is preliminary data.</text>
</comment>
<evidence type="ECO:0000259" key="6">
    <source>
        <dbReference type="Pfam" id="PF23247"/>
    </source>
</evidence>
<dbReference type="Proteomes" id="UP000289340">
    <property type="component" value="Chromosome 8"/>
</dbReference>
<feature type="domain" description="Disease resistance protein At4g27190-like leucine-rich repeats" evidence="6">
    <location>
        <begin position="384"/>
        <end position="427"/>
    </location>
</feature>
<dbReference type="Gene3D" id="3.40.50.300">
    <property type="entry name" value="P-loop containing nucleotide triphosphate hydrolases"/>
    <property type="match status" value="1"/>
</dbReference>
<dbReference type="InterPro" id="IPR002182">
    <property type="entry name" value="NB-ARC"/>
</dbReference>
<dbReference type="SUPFAM" id="SSF52540">
    <property type="entry name" value="P-loop containing nucleoside triphosphate hydrolases"/>
    <property type="match status" value="1"/>
</dbReference>
<accession>A0A445JMT9</accession>
<evidence type="ECO:0000259" key="5">
    <source>
        <dbReference type="Pfam" id="PF00931"/>
    </source>
</evidence>
<dbReference type="InterPro" id="IPR042197">
    <property type="entry name" value="Apaf_helical"/>
</dbReference>
<dbReference type="PANTHER" id="PTHR33463:SF151">
    <property type="entry name" value="NB-ARC DOMAIN-CONTAINING PROTEIN"/>
    <property type="match status" value="1"/>
</dbReference>
<evidence type="ECO:0000313" key="7">
    <source>
        <dbReference type="EMBL" id="RZB99717.1"/>
    </source>
</evidence>